<dbReference type="InterPro" id="IPR055371">
    <property type="entry name" value="SpaA_PFL_dom_4"/>
</dbReference>
<reference evidence="3 4" key="1">
    <citation type="submission" date="2020-07" db="EMBL/GenBank/DDBJ databases">
        <title>Bacterium isolated from marien macroalgae.</title>
        <authorList>
            <person name="Zhu K."/>
            <person name="Lu D."/>
            <person name="Du Z."/>
        </authorList>
    </citation>
    <scope>NUCLEOTIDE SEQUENCE [LARGE SCALE GENOMIC DNA]</scope>
    <source>
        <strain evidence="3 4">3-1745</strain>
    </source>
</reference>
<accession>A0A7W1WWP6</accession>
<feature type="domain" description="SpaA-like prealbumin fold" evidence="2">
    <location>
        <begin position="724"/>
        <end position="821"/>
    </location>
</feature>
<feature type="domain" description="SpaA-like prealbumin fold" evidence="2">
    <location>
        <begin position="935"/>
        <end position="1038"/>
    </location>
</feature>
<name>A0A7W1WWP6_9GAMM</name>
<evidence type="ECO:0000313" key="3">
    <source>
        <dbReference type="EMBL" id="MBA4501548.1"/>
    </source>
</evidence>
<gene>
    <name evidence="3" type="ORF">H1S06_04125</name>
</gene>
<keyword evidence="1" id="KW-0732">Signal</keyword>
<protein>
    <recommendedName>
        <fullName evidence="2">SpaA-like prealbumin fold domain-containing protein</fullName>
    </recommendedName>
</protein>
<organism evidence="3 4">
    <name type="scientific">Marinobacterium marinum</name>
    <dbReference type="NCBI Taxonomy" id="2756129"/>
    <lineage>
        <taxon>Bacteria</taxon>
        <taxon>Pseudomonadati</taxon>
        <taxon>Pseudomonadota</taxon>
        <taxon>Gammaproteobacteria</taxon>
        <taxon>Oceanospirillales</taxon>
        <taxon>Oceanospirillaceae</taxon>
        <taxon>Marinobacterium</taxon>
    </lineage>
</organism>
<proteinExistence type="predicted"/>
<evidence type="ECO:0000259" key="2">
    <source>
        <dbReference type="Pfam" id="PF24514"/>
    </source>
</evidence>
<dbReference type="Proteomes" id="UP000538931">
    <property type="component" value="Unassembled WGS sequence"/>
</dbReference>
<feature type="domain" description="SpaA-like prealbumin fold" evidence="2">
    <location>
        <begin position="829"/>
        <end position="926"/>
    </location>
</feature>
<sequence length="1333" mass="142973">MLSRNAYAINWRKLLWLPLALITLMMSWGAQAVTPVQIGFTLEGCRLETGATYDQANLICIAPSAQKSGYTTGNLGKQWAELDYVPHRVTLANGNGDQVFNFVVAGDYQPNNGTQTGWDDITPLKLNTDLSDGSCKEVDSGAGWALTDGVGGADVSIYRLIEADMQAGETCVYDYAQRLSLGASEFSGSSLQSNLWNEFFDNSNIGEKRIQLPVADILPQEMSKDMMAWQDTIYSWNLMKEPGSIHLPFGDTCERDDPLTESTVMTITWTKDSGTPGMVDIYTTIYLTNPAKLPVKVTVTDTVYGTYGGSEGILDEQMVVETVPAANDEGSGTAVIELPKLTVAAGVTNLHDIAVATYEVVVGEDVIEVPGNKEATATADIQPSGNVTNNTAVITDLIGPMADDGAGYQYTVAFEGAPIGSFLNGYAGEMTTGEVAWNSGEQSTSGSVQLRQTIYLDEPVDSYGELPDVATLMASDAGEPLVADAKVTFSDDPTVSLTIHKTIDLMLDEGESATFTFDVYRLTDGPDVLVEEGVQISFGPGQQENHAVVAGLDPDSTYRVVEVSGSDGFSMDQDQYAEIYLPSCEGAVTFDNQAEPASAMAIKVTVPDTESPAGFSFLLTGPGLGAGVEAVSDGDGNAQFLVDGEPVALFEGEYTIEEINIPEGWVLTGVSGDGADEEAGSCLFTVDLPDSAGYTYMCQFENTRLAKIIIVKEIQGSSFLDLSGAFLFSGGDNVDGYDFNAALAGGSWEFSDANPGDQQSETFDGLMPGTYTVEESGMPDLFGLTHVSCLDEDQGVLEFENMATINLNAGEEVTCTYVNTKRAAPGRLIVHKRTYGGLGTFDYTGDRVFSLMTMTEGEYVASQTFVGLEAGVYNIAETIPADWDLTELSCEDPHEVDGNTTQVDLGSGAISVSIDDGELVQCYYTNVSKAWIKLVKHTVPAGAEGDFTFEGDLSGSIGHGGSLPGMPEYLAVQAFTQEDGVIVMEAQYTSEETVPEGWDLTNITCEESKVMDSEGVDHMAVFNVQPGEYVTCTFENTKRGMAEVLKTVSGMAPNGMYPAFDFQILHGGSAVAQGTTDPITGFAAFSCLDGADPSVCLNVDGMAKLVPDEYEFCELDVQPGWMLTGSSQDGPLVWYPWHQGEDYMGECAAFTLSAGETEQFDVDNTPPPGGKAHTIGFWKNWTSCDGKGNQYDRWMTDPEFYNILDEFLPIFLHPEMEVTQCAVGVDILDKRDYQDPFAVGDGRKKANDAAYALASQLMAVQLNLAAAAGTCPELMDAKMAAEQLLADINFTGTGDYLNKPKGPNKALAQTAKELAGILDSYNNNMLCPYTNGD</sequence>
<evidence type="ECO:0000256" key="1">
    <source>
        <dbReference type="SAM" id="SignalP"/>
    </source>
</evidence>
<evidence type="ECO:0000313" key="4">
    <source>
        <dbReference type="Proteomes" id="UP000538931"/>
    </source>
</evidence>
<feature type="signal peptide" evidence="1">
    <location>
        <begin position="1"/>
        <end position="32"/>
    </location>
</feature>
<dbReference type="Pfam" id="PF24514">
    <property type="entry name" value="SpaA_4"/>
    <property type="match status" value="3"/>
</dbReference>
<dbReference type="EMBL" id="JACEMT010000036">
    <property type="protein sequence ID" value="MBA4501548.1"/>
    <property type="molecule type" value="Genomic_DNA"/>
</dbReference>
<comment type="caution">
    <text evidence="3">The sequence shown here is derived from an EMBL/GenBank/DDBJ whole genome shotgun (WGS) entry which is preliminary data.</text>
</comment>
<feature type="chain" id="PRO_5030958620" description="SpaA-like prealbumin fold domain-containing protein" evidence="1">
    <location>
        <begin position="33"/>
        <end position="1333"/>
    </location>
</feature>
<dbReference type="RefSeq" id="WP_181737522.1">
    <property type="nucleotide sequence ID" value="NZ_JACEMT010000036.1"/>
</dbReference>
<keyword evidence="4" id="KW-1185">Reference proteome</keyword>